<dbReference type="GO" id="GO:0003677">
    <property type="term" value="F:DNA binding"/>
    <property type="evidence" value="ECO:0007669"/>
    <property type="project" value="UniProtKB-KW"/>
</dbReference>
<dbReference type="STRING" id="1036672.TKWG_10095"/>
<feature type="compositionally biased region" description="Basic residues" evidence="4">
    <location>
        <begin position="158"/>
        <end position="173"/>
    </location>
</feature>
<accession>I3UBB1</accession>
<reference evidence="6 7" key="1">
    <citation type="journal article" date="2011" name="J. Bacteriol.">
        <title>Whole-genome shotgun sequencing of the sulfur-oxidizing chemoautotroph Tetrathiobacter kashmirensis.</title>
        <authorList>
            <person name="Ghosh W."/>
            <person name="George A."/>
            <person name="Agarwal A."/>
            <person name="Raj P."/>
            <person name="Alam M."/>
            <person name="Pyne P."/>
            <person name="Das Gupta S.K."/>
        </authorList>
    </citation>
    <scope>NUCLEOTIDE SEQUENCE [LARGE SCALE GENOMIC DNA]</scope>
    <source>
        <strain evidence="6 7">WT001</strain>
    </source>
</reference>
<evidence type="ECO:0000256" key="1">
    <source>
        <dbReference type="ARBA" id="ARBA00023015"/>
    </source>
</evidence>
<dbReference type="InterPro" id="IPR036390">
    <property type="entry name" value="WH_DNA-bd_sf"/>
</dbReference>
<name>I3UBB1_ADVKW</name>
<dbReference type="InterPro" id="IPR036388">
    <property type="entry name" value="WH-like_DNA-bd_sf"/>
</dbReference>
<evidence type="ECO:0000313" key="6">
    <source>
        <dbReference type="EMBL" id="AFK62299.1"/>
    </source>
</evidence>
<keyword evidence="7" id="KW-1185">Reference proteome</keyword>
<protein>
    <submittedName>
        <fullName evidence="6">Transcriptional regulator</fullName>
    </submittedName>
</protein>
<dbReference type="AlphaFoldDB" id="I3UBB1"/>
<organism evidence="6 7">
    <name type="scientific">Advenella kashmirensis (strain DSM 17095 / LMG 22695 / WT001)</name>
    <name type="common">Tetrathiobacter kashmirensis</name>
    <dbReference type="NCBI Taxonomy" id="1036672"/>
    <lineage>
        <taxon>Bacteria</taxon>
        <taxon>Pseudomonadati</taxon>
        <taxon>Pseudomonadota</taxon>
        <taxon>Betaproteobacteria</taxon>
        <taxon>Burkholderiales</taxon>
        <taxon>Alcaligenaceae</taxon>
    </lineage>
</organism>
<evidence type="ECO:0000256" key="2">
    <source>
        <dbReference type="ARBA" id="ARBA00023125"/>
    </source>
</evidence>
<keyword evidence="3" id="KW-0804">Transcription</keyword>
<keyword evidence="1" id="KW-0805">Transcription regulation</keyword>
<dbReference type="Proteomes" id="UP000005267">
    <property type="component" value="Chromosome"/>
</dbReference>
<evidence type="ECO:0000256" key="3">
    <source>
        <dbReference type="ARBA" id="ARBA00023163"/>
    </source>
</evidence>
<dbReference type="Gene3D" id="1.10.10.10">
    <property type="entry name" value="Winged helix-like DNA-binding domain superfamily/Winged helix DNA-binding domain"/>
    <property type="match status" value="1"/>
</dbReference>
<dbReference type="OrthoDB" id="9807069at2"/>
<sequence length="173" mass="19335">MAVQQKKQDETCPVARSVNLVGDRWSLLLVRDAFDGKRRFSDFQRDLGIARSILTDRLRNLVQAGIFEVRPASDGSAYQEYALTPKGETLFPVIVALRQWGEQHLFAPQEAHSQLIDIQSGKPLRLMQPVSQEDHVVAASATRVIKPAPSVQRLASGNKKRPTSKTHTPAKKR</sequence>
<gene>
    <name evidence="6" type="ordered locus">TKWG_10095</name>
</gene>
<dbReference type="RefSeq" id="WP_014750390.1">
    <property type="nucleotide sequence ID" value="NC_017964.1"/>
</dbReference>
<evidence type="ECO:0000256" key="4">
    <source>
        <dbReference type="SAM" id="MobiDB-lite"/>
    </source>
</evidence>
<dbReference type="PANTHER" id="PTHR33204">
    <property type="entry name" value="TRANSCRIPTIONAL REGULATOR, MARR FAMILY"/>
    <property type="match status" value="1"/>
</dbReference>
<feature type="domain" description="HTH hxlR-type" evidence="5">
    <location>
        <begin position="12"/>
        <end position="109"/>
    </location>
</feature>
<dbReference type="EMBL" id="CP003555">
    <property type="protein sequence ID" value="AFK62299.1"/>
    <property type="molecule type" value="Genomic_DNA"/>
</dbReference>
<reference evidence="7" key="2">
    <citation type="journal article" date="2013" name="PLoS ONE">
        <title>Genome implosion elicits host-confinement in Alcaligenaceae: evidence from the comparative genomics of Tetrathiobacter kashmirensis, a pathogen in the making.</title>
        <authorList>
            <person name="Ghosh W."/>
            <person name="Alam M."/>
            <person name="Roy C."/>
            <person name="Pyne P."/>
            <person name="George A."/>
            <person name="Chakraborty R."/>
            <person name="Majumder S."/>
            <person name="Agarwal A."/>
            <person name="Chakraborty S."/>
            <person name="Majumdar S."/>
            <person name="Gupta S.K."/>
        </authorList>
    </citation>
    <scope>NUCLEOTIDE SEQUENCE [LARGE SCALE GENOMIC DNA]</scope>
    <source>
        <strain evidence="7">WT001</strain>
    </source>
</reference>
<dbReference type="HOGENOM" id="CLU_111585_0_1_4"/>
<evidence type="ECO:0000259" key="5">
    <source>
        <dbReference type="PROSITE" id="PS51118"/>
    </source>
</evidence>
<keyword evidence="2" id="KW-0238">DNA-binding</keyword>
<dbReference type="SUPFAM" id="SSF46785">
    <property type="entry name" value="Winged helix' DNA-binding domain"/>
    <property type="match status" value="1"/>
</dbReference>
<dbReference type="PANTHER" id="PTHR33204:SF18">
    <property type="entry name" value="TRANSCRIPTIONAL REGULATORY PROTEIN"/>
    <property type="match status" value="1"/>
</dbReference>
<evidence type="ECO:0000313" key="7">
    <source>
        <dbReference type="Proteomes" id="UP000005267"/>
    </source>
</evidence>
<dbReference type="PROSITE" id="PS51118">
    <property type="entry name" value="HTH_HXLR"/>
    <property type="match status" value="1"/>
</dbReference>
<feature type="region of interest" description="Disordered" evidence="4">
    <location>
        <begin position="148"/>
        <end position="173"/>
    </location>
</feature>
<proteinExistence type="predicted"/>
<dbReference type="Pfam" id="PF01638">
    <property type="entry name" value="HxlR"/>
    <property type="match status" value="1"/>
</dbReference>
<dbReference type="InterPro" id="IPR002577">
    <property type="entry name" value="HTH_HxlR"/>
</dbReference>
<dbReference type="KEGG" id="aka:TKWG_10095"/>